<dbReference type="STRING" id="246195.DNO_1168"/>
<dbReference type="EMBL" id="CP000513">
    <property type="protein sequence ID" value="ABQ13107.1"/>
    <property type="molecule type" value="Genomic_DNA"/>
</dbReference>
<sequence>MRVLFKGFTAPVVRFIWAERCAADAVIFDKK</sequence>
<reference evidence="1 2" key="1">
    <citation type="journal article" date="2007" name="Nat. Biotechnol.">
        <title>Genome sequence and identification of candidate vaccine antigens from the animal pathogen Dichelobacter nodosus.</title>
        <authorList>
            <person name="Myers G.S."/>
            <person name="Parker D."/>
            <person name="Al-Hasani K."/>
            <person name="Kennan R.M."/>
            <person name="Seemann T."/>
            <person name="Ren Q."/>
            <person name="Badger J.H."/>
            <person name="Selengut J.D."/>
            <person name="Deboy R.T."/>
            <person name="Tettelin H."/>
            <person name="Boyce J.D."/>
            <person name="McCarl V.P."/>
            <person name="Han X."/>
            <person name="Nelson W.C."/>
            <person name="Madupu R."/>
            <person name="Mohamoud Y."/>
            <person name="Holley T."/>
            <person name="Fedorova N."/>
            <person name="Khouri H."/>
            <person name="Bottomley S.P."/>
            <person name="Whittington R.J."/>
            <person name="Adler B."/>
            <person name="Songer J.G."/>
            <person name="Rood J.I."/>
            <person name="Paulsen I.T."/>
        </authorList>
    </citation>
    <scope>NUCLEOTIDE SEQUENCE [LARGE SCALE GENOMIC DNA]</scope>
    <source>
        <strain evidence="1 2">VCS1703A</strain>
    </source>
</reference>
<evidence type="ECO:0000313" key="2">
    <source>
        <dbReference type="Proteomes" id="UP000000248"/>
    </source>
</evidence>
<name>A5EXI4_DICNV</name>
<dbReference type="KEGG" id="dno:DNO_1168"/>
<protein>
    <submittedName>
        <fullName evidence="1">Uncharacterized protein</fullName>
    </submittedName>
</protein>
<evidence type="ECO:0000313" key="1">
    <source>
        <dbReference type="EMBL" id="ABQ13107.1"/>
    </source>
</evidence>
<dbReference type="AlphaFoldDB" id="A5EXI4"/>
<accession>A5EXI4</accession>
<proteinExistence type="predicted"/>
<dbReference type="Proteomes" id="UP000000248">
    <property type="component" value="Chromosome"/>
</dbReference>
<organism evidence="1 2">
    <name type="scientific">Dichelobacter nodosus (strain VCS1703A)</name>
    <dbReference type="NCBI Taxonomy" id="246195"/>
    <lineage>
        <taxon>Bacteria</taxon>
        <taxon>Pseudomonadati</taxon>
        <taxon>Pseudomonadota</taxon>
        <taxon>Gammaproteobacteria</taxon>
        <taxon>Cardiobacteriales</taxon>
        <taxon>Cardiobacteriaceae</taxon>
        <taxon>Dichelobacter</taxon>
    </lineage>
</organism>
<dbReference type="HOGENOM" id="CLU_3396220_0_0_6"/>
<gene>
    <name evidence="1" type="ordered locus">DNO_1168</name>
</gene>
<keyword evidence="2" id="KW-1185">Reference proteome</keyword>